<evidence type="ECO:0000256" key="7">
    <source>
        <dbReference type="ARBA" id="ARBA00023136"/>
    </source>
</evidence>
<comment type="subcellular location">
    <subcellularLocation>
        <location evidence="2">Cell membrane</location>
    </subcellularLocation>
</comment>
<dbReference type="GO" id="GO:0005886">
    <property type="term" value="C:plasma membrane"/>
    <property type="evidence" value="ECO:0007669"/>
    <property type="project" value="UniProtKB-SubCell"/>
</dbReference>
<keyword evidence="4" id="KW-1003">Cell membrane</keyword>
<evidence type="ECO:0000313" key="9">
    <source>
        <dbReference type="EnsemblMetazoa" id="PPAI007919-PA"/>
    </source>
</evidence>
<protein>
    <submittedName>
        <fullName evidence="9">Uncharacterized protein</fullName>
    </submittedName>
</protein>
<dbReference type="EMBL" id="AJVK01015508">
    <property type="status" value="NOT_ANNOTATED_CDS"/>
    <property type="molecule type" value="Genomic_DNA"/>
</dbReference>
<dbReference type="AlphaFoldDB" id="A0A1B0DID5"/>
<keyword evidence="8" id="KW-0325">Glycoprotein</keyword>
<dbReference type="EMBL" id="AJVK01015510">
    <property type="status" value="NOT_ANNOTATED_CDS"/>
    <property type="molecule type" value="Genomic_DNA"/>
</dbReference>
<keyword evidence="7" id="KW-0472">Membrane</keyword>
<dbReference type="Pfam" id="PF01130">
    <property type="entry name" value="CD36"/>
    <property type="match status" value="1"/>
</dbReference>
<evidence type="ECO:0000256" key="8">
    <source>
        <dbReference type="ARBA" id="ARBA00023180"/>
    </source>
</evidence>
<dbReference type="EMBL" id="AJVK01015511">
    <property type="status" value="NOT_ANNOTATED_CDS"/>
    <property type="molecule type" value="Genomic_DNA"/>
</dbReference>
<evidence type="ECO:0000256" key="6">
    <source>
        <dbReference type="ARBA" id="ARBA00022989"/>
    </source>
</evidence>
<keyword evidence="10" id="KW-1185">Reference proteome</keyword>
<evidence type="ECO:0000256" key="2">
    <source>
        <dbReference type="ARBA" id="ARBA00004236"/>
    </source>
</evidence>
<reference evidence="9" key="1">
    <citation type="submission" date="2022-08" db="UniProtKB">
        <authorList>
            <consortium name="EnsemblMetazoa"/>
        </authorList>
    </citation>
    <scope>IDENTIFICATION</scope>
    <source>
        <strain evidence="9">Israel</strain>
    </source>
</reference>
<evidence type="ECO:0000256" key="1">
    <source>
        <dbReference type="ARBA" id="ARBA00003156"/>
    </source>
</evidence>
<comment type="similarity">
    <text evidence="3">Belongs to the CD36 family.</text>
</comment>
<sequence>MFIVVGCVFSKISVKDLVLDEKLRMRPLLPPYEWWKKPDPIVRLRVFIFEVINHEEFLQGDEMLKLQQIGPIVYRENIVHENITFHPENDTMSFTAVRTVEFLEEENEPGILNRTIIIPNLGILKDP</sequence>
<evidence type="ECO:0000256" key="4">
    <source>
        <dbReference type="ARBA" id="ARBA00022475"/>
    </source>
</evidence>
<evidence type="ECO:0000313" key="10">
    <source>
        <dbReference type="Proteomes" id="UP000092462"/>
    </source>
</evidence>
<evidence type="ECO:0000256" key="5">
    <source>
        <dbReference type="ARBA" id="ARBA00022692"/>
    </source>
</evidence>
<dbReference type="EMBL" id="AJVK01015509">
    <property type="status" value="NOT_ANNOTATED_CDS"/>
    <property type="molecule type" value="Genomic_DNA"/>
</dbReference>
<keyword evidence="6" id="KW-1133">Transmembrane helix</keyword>
<organism evidence="9 10">
    <name type="scientific">Phlebotomus papatasi</name>
    <name type="common">Sandfly</name>
    <dbReference type="NCBI Taxonomy" id="29031"/>
    <lineage>
        <taxon>Eukaryota</taxon>
        <taxon>Metazoa</taxon>
        <taxon>Ecdysozoa</taxon>
        <taxon>Arthropoda</taxon>
        <taxon>Hexapoda</taxon>
        <taxon>Insecta</taxon>
        <taxon>Pterygota</taxon>
        <taxon>Neoptera</taxon>
        <taxon>Endopterygota</taxon>
        <taxon>Diptera</taxon>
        <taxon>Nematocera</taxon>
        <taxon>Psychodoidea</taxon>
        <taxon>Psychodidae</taxon>
        <taxon>Phlebotomus</taxon>
        <taxon>Phlebotomus</taxon>
    </lineage>
</organism>
<dbReference type="PANTHER" id="PTHR11923">
    <property type="entry name" value="SCAVENGER RECEPTOR CLASS B TYPE-1 SR-B1"/>
    <property type="match status" value="1"/>
</dbReference>
<dbReference type="VEuPathDB" id="VectorBase:PPAPM1_011759"/>
<name>A0A1B0DID5_PHLPP</name>
<keyword evidence="5" id="KW-0812">Transmembrane</keyword>
<comment type="function">
    <text evidence="1">Plays an olfactory role that is not restricted to pheromone sensitivity.</text>
</comment>
<evidence type="ECO:0000256" key="3">
    <source>
        <dbReference type="ARBA" id="ARBA00010532"/>
    </source>
</evidence>
<dbReference type="InterPro" id="IPR002159">
    <property type="entry name" value="CD36_fam"/>
</dbReference>
<dbReference type="Proteomes" id="UP000092462">
    <property type="component" value="Unassembled WGS sequence"/>
</dbReference>
<dbReference type="EnsemblMetazoa" id="PPAI007919-RA">
    <property type="protein sequence ID" value="PPAI007919-PA"/>
    <property type="gene ID" value="PPAI007919"/>
</dbReference>
<dbReference type="GO" id="GO:0005044">
    <property type="term" value="F:scavenger receptor activity"/>
    <property type="evidence" value="ECO:0007669"/>
    <property type="project" value="TreeGrafter"/>
</dbReference>
<accession>A0A1B0DID5</accession>
<proteinExistence type="inferred from homology"/>
<dbReference type="VEuPathDB" id="VectorBase:PPAI007919"/>
<dbReference type="PANTHER" id="PTHR11923:SF89">
    <property type="entry name" value="GH15894P"/>
    <property type="match status" value="1"/>
</dbReference>
<dbReference type="GO" id="GO:0005737">
    <property type="term" value="C:cytoplasm"/>
    <property type="evidence" value="ECO:0007669"/>
    <property type="project" value="TreeGrafter"/>
</dbReference>